<gene>
    <name evidence="3" type="ORF">FYJ37_16140</name>
</gene>
<dbReference type="PANTHER" id="PTHR48103:SF2">
    <property type="entry name" value="MIDASIN"/>
    <property type="match status" value="1"/>
</dbReference>
<organism evidence="3 4">
    <name type="scientific">Clostridium scindens (strain JCM 10418 / VPI 12708)</name>
    <dbReference type="NCBI Taxonomy" id="29347"/>
    <lineage>
        <taxon>Bacteria</taxon>
        <taxon>Bacillati</taxon>
        <taxon>Bacillota</taxon>
        <taxon>Clostridia</taxon>
        <taxon>Lachnospirales</taxon>
        <taxon>Lachnospiraceae</taxon>
    </lineage>
</organism>
<dbReference type="SUPFAM" id="SSF52540">
    <property type="entry name" value="P-loop containing nucleoside triphosphate hydrolases"/>
    <property type="match status" value="1"/>
</dbReference>
<evidence type="ECO:0000313" key="3">
    <source>
        <dbReference type="EMBL" id="MSS41814.1"/>
    </source>
</evidence>
<dbReference type="EMBL" id="VUMB01000053">
    <property type="protein sequence ID" value="MSS41814.1"/>
    <property type="molecule type" value="Genomic_DNA"/>
</dbReference>
<dbReference type="RefSeq" id="WP_154322849.1">
    <property type="nucleotide sequence ID" value="NZ_CP045695.1"/>
</dbReference>
<dbReference type="GO" id="GO:0000027">
    <property type="term" value="P:ribosomal large subunit assembly"/>
    <property type="evidence" value="ECO:0007669"/>
    <property type="project" value="TreeGrafter"/>
</dbReference>
<dbReference type="AlphaFoldDB" id="A0A844FDN3"/>
<sequence>MSNTKLVPTWTFQRSLPEPFDVYSGSSAVFKNISSRYCTQPQKKATLHAATLQAVFTYMDLENPPAGKTPEELGTIGSQSNNFTIAEYPSRTGQLHVVIYNRITGKFIAGKFEQPLDLETQSEAYQFTETGNSGSALYFALMPTFLGDEEFSEKYQELKEQRERGYPDMDEAAQTAAILCDNVYRRIRYGDTLPSGNIKNDIPAKGLIQRLTPLNIQKGVFAPTDVIQGTFQVLKSGVSYKRSHTAILQSDFVSKYILSESRTLTPQEELTVPILEDWYIIPKEIQRICEHAKLTTSTNQPMRNFLLRGPAGTGKTEGAKAIAAGMHLPYRCITCSANTEIFDLLGQILPDVDGKMASIQTELPSFQDIMLDPATAYEKLTGTYDETVTEDIVYQTLVDHIFEEMHQKYTETSKSQRFRYVDTPLVEAIRNGYLVEIQEPTVIANPGVLVGLNSLLDRCNSVFLPNGEVIKRHSDTVIVVTTNNDYAGCRPMNQSVISRMNLVIDMDEPDEDTMIERVLAITGCADKKSVRTMAQIVRSIAQYCQDNLITDGCCGIRELIAWVQSFMVCGDLMEAAHYTILSSVTADTESRLEIEGSCLETVIAA</sequence>
<keyword evidence="1" id="KW-0547">Nucleotide-binding</keyword>
<dbReference type="GO" id="GO:0005524">
    <property type="term" value="F:ATP binding"/>
    <property type="evidence" value="ECO:0007669"/>
    <property type="project" value="UniProtKB-KW"/>
</dbReference>
<dbReference type="GO" id="GO:0030687">
    <property type="term" value="C:preribosome, large subunit precursor"/>
    <property type="evidence" value="ECO:0007669"/>
    <property type="project" value="TreeGrafter"/>
</dbReference>
<protein>
    <submittedName>
        <fullName evidence="3">AAA domain-containing protein</fullName>
    </submittedName>
</protein>
<evidence type="ECO:0000256" key="2">
    <source>
        <dbReference type="ARBA" id="ARBA00022840"/>
    </source>
</evidence>
<evidence type="ECO:0000313" key="4">
    <source>
        <dbReference type="Proteomes" id="UP000462363"/>
    </source>
</evidence>
<comment type="caution">
    <text evidence="3">The sequence shown here is derived from an EMBL/GenBank/DDBJ whole genome shotgun (WGS) entry which is preliminary data.</text>
</comment>
<dbReference type="PANTHER" id="PTHR48103">
    <property type="entry name" value="MIDASIN-RELATED"/>
    <property type="match status" value="1"/>
</dbReference>
<dbReference type="Proteomes" id="UP000462363">
    <property type="component" value="Unassembled WGS sequence"/>
</dbReference>
<reference evidence="3 4" key="1">
    <citation type="submission" date="2019-08" db="EMBL/GenBank/DDBJ databases">
        <title>In-depth cultivation of the pig gut microbiome towards novel bacterial diversity and tailored functional studies.</title>
        <authorList>
            <person name="Wylensek D."/>
            <person name="Hitch T.C.A."/>
            <person name="Clavel T."/>
        </authorList>
    </citation>
    <scope>NUCLEOTIDE SEQUENCE [LARGE SCALE GENOMIC DNA]</scope>
    <source>
        <strain evidence="3 4">BL-389-WT-3D</strain>
    </source>
</reference>
<name>A0A844FDN3_CLOSV</name>
<evidence type="ECO:0000256" key="1">
    <source>
        <dbReference type="ARBA" id="ARBA00022741"/>
    </source>
</evidence>
<dbReference type="Gene3D" id="3.40.50.300">
    <property type="entry name" value="P-loop containing nucleotide triphosphate hydrolases"/>
    <property type="match status" value="1"/>
</dbReference>
<keyword evidence="2" id="KW-0067">ATP-binding</keyword>
<proteinExistence type="predicted"/>
<accession>A0A844FDN3</accession>
<dbReference type="InterPro" id="IPR027417">
    <property type="entry name" value="P-loop_NTPase"/>
</dbReference>